<reference evidence="4 5" key="1">
    <citation type="submission" date="2018-05" db="EMBL/GenBank/DDBJ databases">
        <title>Chitinophaga sp. nov., isolated from rhizosphere soil of Alhagi.</title>
        <authorList>
            <person name="Liu Y."/>
        </authorList>
    </citation>
    <scope>NUCLEOTIDE SEQUENCE [LARGE SCALE GENOMIC DNA]</scope>
    <source>
        <strain evidence="4 5">T22</strain>
    </source>
</reference>
<sequence>MNGVKMLIVAACMLWGARAAGQDSIGADNFRYVDTAAAGETDAEEDNTDLEGKVRNGSVAHSTWDSQVPGEWSDGSQTRLTIRKVPAATLKNLRAAKALQYQRAGKSQPPNWATRALVWITAHGSALQGVLLWLLAILLFAIIVLFIQKNDIPVFRWKRRATVDEDEPAAASGPVNYDAQAQAAIAAGNYREAVRMRYLQTLQALQNRELIAPGKDKTNMDYLRELAPTAWHKPFAALTLHYEYVWYGKLPLSNGQFSHLEEQFFSFRQSLNQHR</sequence>
<feature type="domain" description="Protein-glutamine gamma-glutamyltransferase-like C-terminal" evidence="3">
    <location>
        <begin position="197"/>
        <end position="262"/>
    </location>
</feature>
<evidence type="ECO:0000313" key="5">
    <source>
        <dbReference type="Proteomes" id="UP000246099"/>
    </source>
</evidence>
<evidence type="ECO:0000256" key="1">
    <source>
        <dbReference type="SAM" id="Phobius"/>
    </source>
</evidence>
<feature type="chain" id="PRO_5046495616" description="Protein-glutamine gamma-glutamyltransferase-like C-terminal domain-containing protein" evidence="2">
    <location>
        <begin position="22"/>
        <end position="275"/>
    </location>
</feature>
<name>A0ABN5LQ19_9BACT</name>
<proteinExistence type="predicted"/>
<keyword evidence="2" id="KW-0732">Signal</keyword>
<gene>
    <name evidence="4" type="ORF">DLD77_06355</name>
</gene>
<dbReference type="Proteomes" id="UP000246099">
    <property type="component" value="Chromosome"/>
</dbReference>
<dbReference type="EMBL" id="CP029600">
    <property type="protein sequence ID" value="AWO01337.1"/>
    <property type="molecule type" value="Genomic_DNA"/>
</dbReference>
<organism evidence="4 5">
    <name type="scientific">Chitinophaga alhagiae</name>
    <dbReference type="NCBI Taxonomy" id="2203219"/>
    <lineage>
        <taxon>Bacteria</taxon>
        <taxon>Pseudomonadati</taxon>
        <taxon>Bacteroidota</taxon>
        <taxon>Chitinophagia</taxon>
        <taxon>Chitinophagales</taxon>
        <taxon>Chitinophagaceae</taxon>
        <taxon>Chitinophaga</taxon>
    </lineage>
</organism>
<keyword evidence="1" id="KW-0812">Transmembrane</keyword>
<accession>A0ABN5LQ19</accession>
<feature type="transmembrane region" description="Helical" evidence="1">
    <location>
        <begin position="130"/>
        <end position="147"/>
    </location>
</feature>
<keyword evidence="5" id="KW-1185">Reference proteome</keyword>
<dbReference type="InterPro" id="IPR025403">
    <property type="entry name" value="TgpA-like_C"/>
</dbReference>
<dbReference type="Pfam" id="PF13559">
    <property type="entry name" value="DUF4129"/>
    <property type="match status" value="1"/>
</dbReference>
<evidence type="ECO:0000313" key="4">
    <source>
        <dbReference type="EMBL" id="AWO01337.1"/>
    </source>
</evidence>
<dbReference type="RefSeq" id="WP_119077550.1">
    <property type="nucleotide sequence ID" value="NZ_CP029600.1"/>
</dbReference>
<protein>
    <recommendedName>
        <fullName evidence="3">Protein-glutamine gamma-glutamyltransferase-like C-terminal domain-containing protein</fullName>
    </recommendedName>
</protein>
<evidence type="ECO:0000256" key="2">
    <source>
        <dbReference type="SAM" id="SignalP"/>
    </source>
</evidence>
<evidence type="ECO:0000259" key="3">
    <source>
        <dbReference type="Pfam" id="PF13559"/>
    </source>
</evidence>
<keyword evidence="1" id="KW-0472">Membrane</keyword>
<feature type="signal peptide" evidence="2">
    <location>
        <begin position="1"/>
        <end position="21"/>
    </location>
</feature>
<keyword evidence="1" id="KW-1133">Transmembrane helix</keyword>